<dbReference type="InterPro" id="IPR000744">
    <property type="entry name" value="NSF_attach"/>
</dbReference>
<comment type="subcellular location">
    <subcellularLocation>
        <location evidence="5">Membrane</location>
        <topology evidence="5">Peripheral membrane protein</topology>
    </subcellularLocation>
</comment>
<keyword evidence="3 5" id="KW-0653">Protein transport</keyword>
<dbReference type="InterPro" id="IPR019734">
    <property type="entry name" value="TPR_rpt"/>
</dbReference>
<dbReference type="PANTHER" id="PTHR13768:SF8">
    <property type="entry name" value="ALPHA-SOLUBLE NSF ATTACHMENT PROTEIN"/>
    <property type="match status" value="1"/>
</dbReference>
<dbReference type="AlphaFoldDB" id="A0ABD3KSP2"/>
<keyword evidence="5" id="KW-0472">Membrane</keyword>
<keyword evidence="2 5" id="KW-0813">Transport</keyword>
<dbReference type="InterPro" id="IPR011990">
    <property type="entry name" value="TPR-like_helical_dom_sf"/>
</dbReference>
<sequence length="292" mass="33166">MGDHLARGEEYERKAEKKLNSCGWWGSKFAKVEGAADLFLQAAYCFKLAESWNRAGSAYMESAKYQLKGKNTYGAILTFVHAADCYKKTSSKEAIITCLEHAVNVLIDIGSIGRAARYYKDIGDLYESEQNLERAVDYFERAADLFQSEELILFVHECKEKVAQVAAQLEQYQKATEIYEEIALYYLQEGLKFGLRKRLLHAGLCQVSKVDIVAIENALACYQELDPTFSETHECRFLKDLADAIDKVDAVKLSDAVKEFTDITPLDSWEATLLLRVKKKLEAMELGNEYLR</sequence>
<proteinExistence type="inferred from homology"/>
<dbReference type="Proteomes" id="UP001634007">
    <property type="component" value="Unassembled WGS sequence"/>
</dbReference>
<evidence type="ECO:0000256" key="3">
    <source>
        <dbReference type="ARBA" id="ARBA00022927"/>
    </source>
</evidence>
<reference evidence="6 7" key="1">
    <citation type="submission" date="2024-11" db="EMBL/GenBank/DDBJ databases">
        <title>Chromosome-level genome assembly of Eucalyptus globulus Labill. provides insights into its genome evolution.</title>
        <authorList>
            <person name="Li X."/>
        </authorList>
    </citation>
    <scope>NUCLEOTIDE SEQUENCE [LARGE SCALE GENOMIC DNA]</scope>
    <source>
        <strain evidence="6">CL2024</strain>
        <tissue evidence="6">Fresh tender leaves</tissue>
    </source>
</reference>
<dbReference type="PROSITE" id="PS50005">
    <property type="entry name" value="TPR"/>
    <property type="match status" value="1"/>
</dbReference>
<feature type="repeat" description="TPR" evidence="4">
    <location>
        <begin position="116"/>
        <end position="149"/>
    </location>
</feature>
<dbReference type="Pfam" id="PF14938">
    <property type="entry name" value="SNAP"/>
    <property type="match status" value="1"/>
</dbReference>
<dbReference type="EMBL" id="JBJKBG010000004">
    <property type="protein sequence ID" value="KAL3742179.1"/>
    <property type="molecule type" value="Genomic_DNA"/>
</dbReference>
<evidence type="ECO:0000256" key="5">
    <source>
        <dbReference type="RuleBase" id="RU367013"/>
    </source>
</evidence>
<evidence type="ECO:0000256" key="2">
    <source>
        <dbReference type="ARBA" id="ARBA00022448"/>
    </source>
</evidence>
<keyword evidence="4" id="KW-0802">TPR repeat</keyword>
<comment type="similarity">
    <text evidence="1 5">Belongs to the SNAP family.</text>
</comment>
<name>A0ABD3KSP2_EUCGL</name>
<dbReference type="SUPFAM" id="SSF48452">
    <property type="entry name" value="TPR-like"/>
    <property type="match status" value="1"/>
</dbReference>
<accession>A0ABD3KSP2</accession>
<evidence type="ECO:0000313" key="6">
    <source>
        <dbReference type="EMBL" id="KAL3742179.1"/>
    </source>
</evidence>
<comment type="function">
    <text evidence="5">Required for vesicular transport between the endoplasmic reticulum and the Golgi apparatus.</text>
</comment>
<dbReference type="GO" id="GO:0006886">
    <property type="term" value="P:intracellular protein transport"/>
    <property type="evidence" value="ECO:0007669"/>
    <property type="project" value="UniProtKB-UniRule"/>
</dbReference>
<gene>
    <name evidence="6" type="ORF">ACJRO7_017632</name>
</gene>
<comment type="caution">
    <text evidence="6">The sequence shown here is derived from an EMBL/GenBank/DDBJ whole genome shotgun (WGS) entry which is preliminary data.</text>
</comment>
<dbReference type="CDD" id="cd15832">
    <property type="entry name" value="SNAP"/>
    <property type="match status" value="1"/>
</dbReference>
<dbReference type="PANTHER" id="PTHR13768">
    <property type="entry name" value="SOLUBLE NSF ATTACHMENT PROTEIN SNAP"/>
    <property type="match status" value="1"/>
</dbReference>
<dbReference type="GO" id="GO:0016020">
    <property type="term" value="C:membrane"/>
    <property type="evidence" value="ECO:0007669"/>
    <property type="project" value="UniProtKB-SubCell"/>
</dbReference>
<evidence type="ECO:0000313" key="7">
    <source>
        <dbReference type="Proteomes" id="UP001634007"/>
    </source>
</evidence>
<keyword evidence="7" id="KW-1185">Reference proteome</keyword>
<evidence type="ECO:0008006" key="8">
    <source>
        <dbReference type="Google" id="ProtNLM"/>
    </source>
</evidence>
<organism evidence="6 7">
    <name type="scientific">Eucalyptus globulus</name>
    <name type="common">Tasmanian blue gum</name>
    <dbReference type="NCBI Taxonomy" id="34317"/>
    <lineage>
        <taxon>Eukaryota</taxon>
        <taxon>Viridiplantae</taxon>
        <taxon>Streptophyta</taxon>
        <taxon>Embryophyta</taxon>
        <taxon>Tracheophyta</taxon>
        <taxon>Spermatophyta</taxon>
        <taxon>Magnoliopsida</taxon>
        <taxon>eudicotyledons</taxon>
        <taxon>Gunneridae</taxon>
        <taxon>Pentapetalae</taxon>
        <taxon>rosids</taxon>
        <taxon>malvids</taxon>
        <taxon>Myrtales</taxon>
        <taxon>Myrtaceae</taxon>
        <taxon>Myrtoideae</taxon>
        <taxon>Eucalypteae</taxon>
        <taxon>Eucalyptus</taxon>
    </lineage>
</organism>
<dbReference type="Gene3D" id="1.25.40.10">
    <property type="entry name" value="Tetratricopeptide repeat domain"/>
    <property type="match status" value="1"/>
</dbReference>
<dbReference type="GO" id="GO:0016192">
    <property type="term" value="P:vesicle-mediated transport"/>
    <property type="evidence" value="ECO:0007669"/>
    <property type="project" value="UniProtKB-KW"/>
</dbReference>
<dbReference type="PRINTS" id="PR00448">
    <property type="entry name" value="NSFATTACHMNT"/>
</dbReference>
<protein>
    <recommendedName>
        <fullName evidence="8">Alpha-soluble NSF attachment protein</fullName>
    </recommendedName>
</protein>
<keyword evidence="5" id="KW-0931">ER-Golgi transport</keyword>
<evidence type="ECO:0000256" key="1">
    <source>
        <dbReference type="ARBA" id="ARBA00010050"/>
    </source>
</evidence>
<evidence type="ECO:0000256" key="4">
    <source>
        <dbReference type="PROSITE-ProRule" id="PRU00339"/>
    </source>
</evidence>